<feature type="transmembrane region" description="Helical" evidence="6">
    <location>
        <begin position="256"/>
        <end position="276"/>
    </location>
</feature>
<dbReference type="AlphaFoldDB" id="A0A1R1ALU7"/>
<feature type="transmembrane region" description="Helical" evidence="6">
    <location>
        <begin position="435"/>
        <end position="456"/>
    </location>
</feature>
<dbReference type="RefSeq" id="WP_076326539.1">
    <property type="nucleotide sequence ID" value="NZ_MRTF01000023.1"/>
</dbReference>
<keyword evidence="4 6" id="KW-1133">Transmembrane helix</keyword>
<reference evidence="7 8" key="1">
    <citation type="submission" date="2016-11" db="EMBL/GenBank/DDBJ databases">
        <title>Paenibacillus species isolates.</title>
        <authorList>
            <person name="Beno S.M."/>
        </authorList>
    </citation>
    <scope>NUCLEOTIDE SEQUENCE [LARGE SCALE GENOMIC DNA]</scope>
    <source>
        <strain evidence="7 8">FSL F4-0100</strain>
    </source>
</reference>
<keyword evidence="3 6" id="KW-0812">Transmembrane</keyword>
<dbReference type="Proteomes" id="UP000187074">
    <property type="component" value="Unassembled WGS sequence"/>
</dbReference>
<dbReference type="InterPro" id="IPR002797">
    <property type="entry name" value="Polysacc_synth"/>
</dbReference>
<feature type="transmembrane region" description="Helical" evidence="6">
    <location>
        <begin position="384"/>
        <end position="405"/>
    </location>
</feature>
<keyword evidence="2" id="KW-1003">Cell membrane</keyword>
<dbReference type="EMBL" id="MRTF01000023">
    <property type="protein sequence ID" value="OME86388.1"/>
    <property type="molecule type" value="Genomic_DNA"/>
</dbReference>
<feature type="transmembrane region" description="Helical" evidence="6">
    <location>
        <begin position="349"/>
        <end position="372"/>
    </location>
</feature>
<feature type="transmembrane region" description="Helical" evidence="6">
    <location>
        <begin position="94"/>
        <end position="114"/>
    </location>
</feature>
<sequence length="559" mass="57817">MKPDQTGARLLQGAFILSAAALLSKLIGTLQKIPLQNMGGDAVFGIYNTVYPFYMMIITIAAVGFPAAVSKYVAEYEAEGRTEDGHRLLRLSSVSLVLFGLFLGFLMYVCAPWIGMWIGSSQVVPALRAGALALAFVPWMSVLRGYFQGLHNMVPTAISQITEQVVRVGVMIVLLLYMIRAGADPDVIAAGALLGSAAGGAAGLLVMGLYWRKHVRSTRGEIQGEVSQGFGAAGMNETGMRADVTREGAGVLLGRLLAYGIPVCLSLLAVPLIGLVDTFTVPRLLTSGGLGEATAMAEFGVYNRGLPLVQLVTMLATSLSVLFIPALAEAKFKGESARVASQTRMALRWFWLIGMTASVGLAVLAEPINVMLYEDAAGTVTMQVIAFTAAGGTLSTITAALLQGIGMVKAPAVHLLAAAGLKLLLNLLLVPQFGITGAAIAGVAAHLTAAALNLALLSRSAGARLDVGGMFARTLPVLAAVALAAWGAGEAAGGILAAAGLAPGRLTHAAASLSGVAAGCGAFLIGAALTKLLTEEELRMLPKVGRPLAAFLRALRVLR</sequence>
<feature type="transmembrane region" description="Helical" evidence="6">
    <location>
        <begin position="412"/>
        <end position="429"/>
    </location>
</feature>
<comment type="subcellular location">
    <subcellularLocation>
        <location evidence="1">Cell membrane</location>
        <topology evidence="1">Multi-pass membrane protein</topology>
    </subcellularLocation>
</comment>
<dbReference type="InterPro" id="IPR050833">
    <property type="entry name" value="Poly_Biosynth_Transport"/>
</dbReference>
<dbReference type="PANTHER" id="PTHR30250:SF29">
    <property type="entry name" value="POLYSACCHARIDE BIOSYNTHESIS PROTEIN C-TERMINAL DOMAIN-CONTAINING PROTEIN"/>
    <property type="match status" value="1"/>
</dbReference>
<feature type="transmembrane region" description="Helical" evidence="6">
    <location>
        <begin position="164"/>
        <end position="181"/>
    </location>
</feature>
<evidence type="ECO:0000256" key="3">
    <source>
        <dbReference type="ARBA" id="ARBA00022692"/>
    </source>
</evidence>
<dbReference type="PANTHER" id="PTHR30250">
    <property type="entry name" value="PST FAMILY PREDICTED COLANIC ACID TRANSPORTER"/>
    <property type="match status" value="1"/>
</dbReference>
<evidence type="ECO:0000256" key="4">
    <source>
        <dbReference type="ARBA" id="ARBA00022989"/>
    </source>
</evidence>
<evidence type="ECO:0000256" key="1">
    <source>
        <dbReference type="ARBA" id="ARBA00004651"/>
    </source>
</evidence>
<dbReference type="Pfam" id="PF01943">
    <property type="entry name" value="Polysacc_synt"/>
    <property type="match status" value="1"/>
</dbReference>
<feature type="transmembrane region" description="Helical" evidence="6">
    <location>
        <begin position="52"/>
        <end position="73"/>
    </location>
</feature>
<evidence type="ECO:0000313" key="8">
    <source>
        <dbReference type="Proteomes" id="UP000187074"/>
    </source>
</evidence>
<comment type="caution">
    <text evidence="7">The sequence shown here is derived from an EMBL/GenBank/DDBJ whole genome shotgun (WGS) entry which is preliminary data.</text>
</comment>
<organism evidence="7 8">
    <name type="scientific">Paenibacillus lautus</name>
    <name type="common">Bacillus lautus</name>
    <dbReference type="NCBI Taxonomy" id="1401"/>
    <lineage>
        <taxon>Bacteria</taxon>
        <taxon>Bacillati</taxon>
        <taxon>Bacillota</taxon>
        <taxon>Bacilli</taxon>
        <taxon>Bacillales</taxon>
        <taxon>Paenibacillaceae</taxon>
        <taxon>Paenibacillus</taxon>
    </lineage>
</organism>
<evidence type="ECO:0000256" key="6">
    <source>
        <dbReference type="SAM" id="Phobius"/>
    </source>
</evidence>
<dbReference type="OrthoDB" id="9775950at2"/>
<dbReference type="GO" id="GO:0005886">
    <property type="term" value="C:plasma membrane"/>
    <property type="evidence" value="ECO:0007669"/>
    <property type="project" value="UniProtKB-SubCell"/>
</dbReference>
<evidence type="ECO:0000313" key="7">
    <source>
        <dbReference type="EMBL" id="OME86388.1"/>
    </source>
</evidence>
<feature type="transmembrane region" description="Helical" evidence="6">
    <location>
        <begin position="508"/>
        <end position="533"/>
    </location>
</feature>
<dbReference type="InterPro" id="IPR024923">
    <property type="entry name" value="PG_synth_SpoVB"/>
</dbReference>
<dbReference type="STRING" id="1401.BK123_33075"/>
<gene>
    <name evidence="7" type="ORF">BK123_33075</name>
</gene>
<feature type="transmembrane region" description="Helical" evidence="6">
    <location>
        <begin position="308"/>
        <end position="328"/>
    </location>
</feature>
<protein>
    <submittedName>
        <fullName evidence="7">Uncharacterized protein</fullName>
    </submittedName>
</protein>
<feature type="transmembrane region" description="Helical" evidence="6">
    <location>
        <begin position="126"/>
        <end position="143"/>
    </location>
</feature>
<feature type="transmembrane region" description="Helical" evidence="6">
    <location>
        <begin position="187"/>
        <end position="211"/>
    </location>
</feature>
<dbReference type="CDD" id="cd13124">
    <property type="entry name" value="MATE_SpoVB_like"/>
    <property type="match status" value="1"/>
</dbReference>
<evidence type="ECO:0000256" key="5">
    <source>
        <dbReference type="ARBA" id="ARBA00023136"/>
    </source>
</evidence>
<dbReference type="PIRSF" id="PIRSF038958">
    <property type="entry name" value="PG_synth_SpoVB"/>
    <property type="match status" value="1"/>
</dbReference>
<accession>A0A1R1ALU7</accession>
<keyword evidence="5 6" id="KW-0472">Membrane</keyword>
<name>A0A1R1ALU7_PAELA</name>
<evidence type="ECO:0000256" key="2">
    <source>
        <dbReference type="ARBA" id="ARBA00022475"/>
    </source>
</evidence>
<feature type="transmembrane region" description="Helical" evidence="6">
    <location>
        <begin position="477"/>
        <end position="502"/>
    </location>
</feature>
<proteinExistence type="predicted"/>